<protein>
    <submittedName>
        <fullName evidence="2">Uncharacterized protein</fullName>
    </submittedName>
</protein>
<gene>
    <name evidence="2" type="ORF">EGN73_17835</name>
</gene>
<sequence length="125" mass="14131">MGFIPIIATLSAAIFLFFMTVNYSLNAKKEKMLRLQKQILEALASLGLLGNPDQNLSSEQLIALKSIFQVAKSKLQKDNATHFSTKVQEPYRELKITLLQYNNIISKKPYSFVAKAMGHQKLELN</sequence>
<keyword evidence="1" id="KW-0812">Transmembrane</keyword>
<feature type="transmembrane region" description="Helical" evidence="1">
    <location>
        <begin position="6"/>
        <end position="25"/>
    </location>
</feature>
<evidence type="ECO:0000313" key="2">
    <source>
        <dbReference type="EMBL" id="MBW3469659.1"/>
    </source>
</evidence>
<name>A0A951MEH2_9BACT</name>
<dbReference type="RefSeq" id="WP_219292906.1">
    <property type="nucleotide sequence ID" value="NZ_RPHB01000009.1"/>
</dbReference>
<accession>A0A951MEH2</accession>
<evidence type="ECO:0000313" key="3">
    <source>
        <dbReference type="Proteomes" id="UP000727490"/>
    </source>
</evidence>
<comment type="caution">
    <text evidence="2">The sequence shown here is derived from an EMBL/GenBank/DDBJ whole genome shotgun (WGS) entry which is preliminary data.</text>
</comment>
<dbReference type="AlphaFoldDB" id="A0A951MEH2"/>
<organism evidence="2 3">
    <name type="scientific">Arthrospiribacter ruber</name>
    <dbReference type="NCBI Taxonomy" id="2487934"/>
    <lineage>
        <taxon>Bacteria</taxon>
        <taxon>Pseudomonadati</taxon>
        <taxon>Bacteroidota</taxon>
        <taxon>Cytophagia</taxon>
        <taxon>Cytophagales</taxon>
        <taxon>Cyclobacteriaceae</taxon>
        <taxon>Arthrospiribacter</taxon>
    </lineage>
</organism>
<keyword evidence="3" id="KW-1185">Reference proteome</keyword>
<evidence type="ECO:0000256" key="1">
    <source>
        <dbReference type="SAM" id="Phobius"/>
    </source>
</evidence>
<reference evidence="2 3" key="1">
    <citation type="journal article" date="2020" name="Syst. Appl. Microbiol.">
        <title>Arthrospiribacter ruber gen. nov., sp. nov., a novel bacterium isolated from Arthrospira cultures.</title>
        <authorList>
            <person name="Waleron M."/>
            <person name="Misztak A."/>
            <person name="Waleron M.M."/>
            <person name="Furmaniak M."/>
            <person name="Mrozik A."/>
            <person name="Waleron K."/>
        </authorList>
    </citation>
    <scope>NUCLEOTIDE SEQUENCE [LARGE SCALE GENOMIC DNA]</scope>
    <source>
        <strain evidence="2 3">DPMB0001</strain>
    </source>
</reference>
<proteinExistence type="predicted"/>
<dbReference type="Proteomes" id="UP000727490">
    <property type="component" value="Unassembled WGS sequence"/>
</dbReference>
<dbReference type="EMBL" id="RPHB01000009">
    <property type="protein sequence ID" value="MBW3469659.1"/>
    <property type="molecule type" value="Genomic_DNA"/>
</dbReference>
<keyword evidence="1" id="KW-1133">Transmembrane helix</keyword>
<keyword evidence="1" id="KW-0472">Membrane</keyword>